<feature type="transmembrane region" description="Helical" evidence="4">
    <location>
        <begin position="6"/>
        <end position="22"/>
    </location>
</feature>
<keyword evidence="3" id="KW-0342">GTP-binding</keyword>
<evidence type="ECO:0000256" key="4">
    <source>
        <dbReference type="SAM" id="Phobius"/>
    </source>
</evidence>
<feature type="transmembrane region" description="Helical" evidence="4">
    <location>
        <begin position="29"/>
        <end position="55"/>
    </location>
</feature>
<accession>A0A7J6Y9D3</accession>
<comment type="caution">
    <text evidence="6">The sequence shown here is derived from an EMBL/GenBank/DDBJ whole genome shotgun (WGS) entry which is preliminary data.</text>
</comment>
<dbReference type="GO" id="GO:0000028">
    <property type="term" value="P:ribosomal small subunit assembly"/>
    <property type="evidence" value="ECO:0007669"/>
    <property type="project" value="TreeGrafter"/>
</dbReference>
<dbReference type="VEuPathDB" id="TriTrypDB:ECC02_003565"/>
<dbReference type="Proteomes" id="UP000583944">
    <property type="component" value="Unassembled WGS sequence"/>
</dbReference>
<sequence length="449" mass="51587">MKRVIWHIPFFFFVCVCVRHEFSHFRHLFTVYLCINVCAFFSLLTFSEFFFFFSIPYAAVVWWNGSPLDMFLRNLLLLHSLHSRRRWEQRIASVLSEHEESKVDEVARRFARIYKERRYTSVEEAFPLHDKARWVGLSEPSGTSPGANRAVAQPSNPHVLKLALLGPQNSGKTSLLNALSLSHIGAVSNRSGSTKDWIKGVATVHNTQLVLLDTPGVVIINSDKDRRRHAAPSARAWDALMVTELVLLTIPAGLGFVEPEQKAVAREAVHRASLRKMPVVLVITMMDKVQTPKHRELYFSMRTDFESMCLPIAAVHETSVKGCSGLLELKDFLCRYAKPGEWEFFRNEATDATTVDRLSELLRQCFFEVLPHEIPHQMRHRIIGWTKKDSGTTEVITEVFFDRPAYMFIFYSKLEAICYRAQRVVERELKGRYRFVFQAFIAPGGVSSR</sequence>
<evidence type="ECO:0000256" key="2">
    <source>
        <dbReference type="ARBA" id="ARBA00022741"/>
    </source>
</evidence>
<dbReference type="EMBL" id="JABDHM010000020">
    <property type="protein sequence ID" value="KAF5223287.1"/>
    <property type="molecule type" value="Genomic_DNA"/>
</dbReference>
<dbReference type="PANTHER" id="PTHR42698">
    <property type="entry name" value="GTPASE ERA"/>
    <property type="match status" value="1"/>
</dbReference>
<dbReference type="NCBIfam" id="TIGR00231">
    <property type="entry name" value="small_GTP"/>
    <property type="match status" value="1"/>
</dbReference>
<dbReference type="InterPro" id="IPR015946">
    <property type="entry name" value="KH_dom-like_a/b"/>
</dbReference>
<gene>
    <name evidence="6" type="ORF">ECC02_003565</name>
</gene>
<dbReference type="CDD" id="cd00880">
    <property type="entry name" value="Era_like"/>
    <property type="match status" value="1"/>
</dbReference>
<dbReference type="Gene3D" id="3.30.300.20">
    <property type="match status" value="1"/>
</dbReference>
<keyword evidence="2" id="KW-0547">Nucleotide-binding</keyword>
<evidence type="ECO:0000313" key="7">
    <source>
        <dbReference type="Proteomes" id="UP000583944"/>
    </source>
</evidence>
<dbReference type="InterPro" id="IPR027417">
    <property type="entry name" value="P-loop_NTPase"/>
</dbReference>
<dbReference type="VEuPathDB" id="TriTrypDB:BCY84_03222"/>
<dbReference type="InterPro" id="IPR006073">
    <property type="entry name" value="GTP-bd"/>
</dbReference>
<keyword evidence="4" id="KW-0472">Membrane</keyword>
<evidence type="ECO:0000256" key="1">
    <source>
        <dbReference type="ARBA" id="ARBA00007921"/>
    </source>
</evidence>
<dbReference type="InterPro" id="IPR005662">
    <property type="entry name" value="GTPase_Era-like"/>
</dbReference>
<feature type="domain" description="G" evidence="5">
    <location>
        <begin position="162"/>
        <end position="284"/>
    </location>
</feature>
<dbReference type="GO" id="GO:0043024">
    <property type="term" value="F:ribosomal small subunit binding"/>
    <property type="evidence" value="ECO:0007669"/>
    <property type="project" value="TreeGrafter"/>
</dbReference>
<dbReference type="Pfam" id="PF01926">
    <property type="entry name" value="MMR_HSR1"/>
    <property type="match status" value="1"/>
</dbReference>
<dbReference type="AlphaFoldDB" id="A0A7J6Y9D3"/>
<keyword evidence="4" id="KW-0812">Transmembrane</keyword>
<evidence type="ECO:0000256" key="3">
    <source>
        <dbReference type="ARBA" id="ARBA00023134"/>
    </source>
</evidence>
<dbReference type="PANTHER" id="PTHR42698:SF1">
    <property type="entry name" value="GTPASE ERA, MITOCHONDRIAL"/>
    <property type="match status" value="1"/>
</dbReference>
<reference evidence="6 7" key="1">
    <citation type="journal article" date="2019" name="Genome Biol. Evol.">
        <title>Nanopore Sequencing Significantly Improves Genome Assembly of the Protozoan Parasite Trypanosoma cruzi.</title>
        <authorList>
            <person name="Diaz-Viraque F."/>
            <person name="Pita S."/>
            <person name="Greif G."/>
            <person name="de Souza R.C.M."/>
            <person name="Iraola G."/>
            <person name="Robello C."/>
        </authorList>
    </citation>
    <scope>NUCLEOTIDE SEQUENCE [LARGE SCALE GENOMIC DNA]</scope>
    <source>
        <strain evidence="6 7">Berenice</strain>
    </source>
</reference>
<dbReference type="InterPro" id="IPR005225">
    <property type="entry name" value="Small_GTP-bd"/>
</dbReference>
<name>A0A7J6Y9D3_TRYCR</name>
<organism evidence="6 7">
    <name type="scientific">Trypanosoma cruzi</name>
    <dbReference type="NCBI Taxonomy" id="5693"/>
    <lineage>
        <taxon>Eukaryota</taxon>
        <taxon>Discoba</taxon>
        <taxon>Euglenozoa</taxon>
        <taxon>Kinetoplastea</taxon>
        <taxon>Metakinetoplastina</taxon>
        <taxon>Trypanosomatida</taxon>
        <taxon>Trypanosomatidae</taxon>
        <taxon>Trypanosoma</taxon>
        <taxon>Schizotrypanum</taxon>
    </lineage>
</organism>
<evidence type="ECO:0000313" key="6">
    <source>
        <dbReference type="EMBL" id="KAF5223287.1"/>
    </source>
</evidence>
<dbReference type="SUPFAM" id="SSF52540">
    <property type="entry name" value="P-loop containing nucleoside triphosphate hydrolases"/>
    <property type="match status" value="1"/>
</dbReference>
<protein>
    <recommendedName>
        <fullName evidence="5">G domain-containing protein</fullName>
    </recommendedName>
</protein>
<dbReference type="GO" id="GO:0019843">
    <property type="term" value="F:rRNA binding"/>
    <property type="evidence" value="ECO:0007669"/>
    <property type="project" value="TreeGrafter"/>
</dbReference>
<comment type="similarity">
    <text evidence="1">Belongs to the TRAFAC class TrmE-Era-EngA-EngB-Septin-like GTPase superfamily. Era GTPase family.</text>
</comment>
<dbReference type="GO" id="GO:0005525">
    <property type="term" value="F:GTP binding"/>
    <property type="evidence" value="ECO:0007669"/>
    <property type="project" value="UniProtKB-KW"/>
</dbReference>
<dbReference type="Gene3D" id="3.40.50.300">
    <property type="entry name" value="P-loop containing nucleotide triphosphate hydrolases"/>
    <property type="match status" value="1"/>
</dbReference>
<evidence type="ECO:0000259" key="5">
    <source>
        <dbReference type="Pfam" id="PF01926"/>
    </source>
</evidence>
<keyword evidence="4" id="KW-1133">Transmembrane helix</keyword>
<proteinExistence type="inferred from homology"/>